<keyword evidence="3" id="KW-0547">Nucleotide-binding</keyword>
<evidence type="ECO:0000313" key="9">
    <source>
        <dbReference type="EMBL" id="CAJ1402410.1"/>
    </source>
</evidence>
<dbReference type="Gene3D" id="2.60.120.590">
    <property type="entry name" value="Alpha-ketoglutarate-dependent dioxygenase AlkB-like"/>
    <property type="match status" value="1"/>
</dbReference>
<dbReference type="PROSITE" id="PS51471">
    <property type="entry name" value="FE2OG_OXY"/>
    <property type="match status" value="1"/>
</dbReference>
<evidence type="ECO:0000256" key="3">
    <source>
        <dbReference type="ARBA" id="ARBA00022741"/>
    </source>
</evidence>
<dbReference type="PROSITE" id="PS51158">
    <property type="entry name" value="ALPHA_KINASE"/>
    <property type="match status" value="1"/>
</dbReference>
<dbReference type="InterPro" id="IPR027450">
    <property type="entry name" value="AlkB-like"/>
</dbReference>
<evidence type="ECO:0000256" key="1">
    <source>
        <dbReference type="ARBA" id="ARBA00022527"/>
    </source>
</evidence>
<keyword evidence="1" id="KW-0723">Serine/threonine-protein kinase</keyword>
<dbReference type="SUPFAM" id="SSF56112">
    <property type="entry name" value="Protein kinase-like (PK-like)"/>
    <property type="match status" value="1"/>
</dbReference>
<dbReference type="Gene3D" id="3.30.200.20">
    <property type="entry name" value="Phosphorylase Kinase, domain 1"/>
    <property type="match status" value="1"/>
</dbReference>
<dbReference type="Proteomes" id="UP001178507">
    <property type="component" value="Unassembled WGS sequence"/>
</dbReference>
<protein>
    <submittedName>
        <fullName evidence="9">Uncharacterized protein</fullName>
    </submittedName>
</protein>
<dbReference type="SUPFAM" id="SSF51197">
    <property type="entry name" value="Clavaminate synthase-like"/>
    <property type="match status" value="1"/>
</dbReference>
<dbReference type="GO" id="GO:0005524">
    <property type="term" value="F:ATP binding"/>
    <property type="evidence" value="ECO:0007669"/>
    <property type="project" value="UniProtKB-KW"/>
</dbReference>
<feature type="region of interest" description="Disordered" evidence="6">
    <location>
        <begin position="859"/>
        <end position="890"/>
    </location>
</feature>
<dbReference type="EMBL" id="CAUJNA010003451">
    <property type="protein sequence ID" value="CAJ1402410.1"/>
    <property type="molecule type" value="Genomic_DNA"/>
</dbReference>
<feature type="domain" description="Fe2OG dioxygenase" evidence="8">
    <location>
        <begin position="170"/>
        <end position="269"/>
    </location>
</feature>
<feature type="compositionally biased region" description="Basic and acidic residues" evidence="6">
    <location>
        <begin position="917"/>
        <end position="929"/>
    </location>
</feature>
<dbReference type="AlphaFoldDB" id="A0AA36N811"/>
<evidence type="ECO:0000256" key="4">
    <source>
        <dbReference type="ARBA" id="ARBA00022777"/>
    </source>
</evidence>
<name>A0AA36N811_9DINO</name>
<dbReference type="GO" id="GO:1903013">
    <property type="term" value="P:response to differentiation-inducing factor 1"/>
    <property type="evidence" value="ECO:0007669"/>
    <property type="project" value="TreeGrafter"/>
</dbReference>
<evidence type="ECO:0000256" key="6">
    <source>
        <dbReference type="SAM" id="MobiDB-lite"/>
    </source>
</evidence>
<dbReference type="InterPro" id="IPR011009">
    <property type="entry name" value="Kinase-like_dom_sf"/>
</dbReference>
<evidence type="ECO:0000256" key="2">
    <source>
        <dbReference type="ARBA" id="ARBA00022679"/>
    </source>
</evidence>
<dbReference type="GO" id="GO:0031037">
    <property type="term" value="P:myosin II filament disassembly"/>
    <property type="evidence" value="ECO:0007669"/>
    <property type="project" value="TreeGrafter"/>
</dbReference>
<reference evidence="9" key="1">
    <citation type="submission" date="2023-08" db="EMBL/GenBank/DDBJ databases">
        <authorList>
            <person name="Chen Y."/>
            <person name="Shah S."/>
            <person name="Dougan E. K."/>
            <person name="Thang M."/>
            <person name="Chan C."/>
        </authorList>
    </citation>
    <scope>NUCLEOTIDE SEQUENCE</scope>
</reference>
<feature type="compositionally biased region" description="Acidic residues" evidence="6">
    <location>
        <begin position="867"/>
        <end position="882"/>
    </location>
</feature>
<dbReference type="Gene3D" id="3.20.200.10">
    <property type="entry name" value="MHCK/EF2 kinase"/>
    <property type="match status" value="1"/>
</dbReference>
<feature type="compositionally biased region" description="Low complexity" evidence="6">
    <location>
        <begin position="32"/>
        <end position="42"/>
    </location>
</feature>
<dbReference type="InterPro" id="IPR051852">
    <property type="entry name" value="Alpha-type_PK"/>
</dbReference>
<organism evidence="9 10">
    <name type="scientific">Effrenium voratum</name>
    <dbReference type="NCBI Taxonomy" id="2562239"/>
    <lineage>
        <taxon>Eukaryota</taxon>
        <taxon>Sar</taxon>
        <taxon>Alveolata</taxon>
        <taxon>Dinophyceae</taxon>
        <taxon>Suessiales</taxon>
        <taxon>Symbiodiniaceae</taxon>
        <taxon>Effrenium</taxon>
    </lineage>
</organism>
<evidence type="ECO:0000256" key="5">
    <source>
        <dbReference type="ARBA" id="ARBA00022840"/>
    </source>
</evidence>
<gene>
    <name evidence="9" type="ORF">EVOR1521_LOCUS25309</name>
</gene>
<accession>A0AA36N811</accession>
<dbReference type="Pfam" id="PF13532">
    <property type="entry name" value="2OG-FeII_Oxy_2"/>
    <property type="match status" value="1"/>
</dbReference>
<keyword evidence="4" id="KW-0418">Kinase</keyword>
<keyword evidence="2" id="KW-0808">Transferase</keyword>
<proteinExistence type="predicted"/>
<dbReference type="GO" id="GO:0004674">
    <property type="term" value="F:protein serine/threonine kinase activity"/>
    <property type="evidence" value="ECO:0007669"/>
    <property type="project" value="UniProtKB-KW"/>
</dbReference>
<dbReference type="InterPro" id="IPR005123">
    <property type="entry name" value="Oxoglu/Fe-dep_dioxygenase_dom"/>
</dbReference>
<evidence type="ECO:0000313" key="10">
    <source>
        <dbReference type="Proteomes" id="UP001178507"/>
    </source>
</evidence>
<dbReference type="PANTHER" id="PTHR45992">
    <property type="entry name" value="EUKARYOTIC ELONGATION FACTOR 2 KINASE-RELATED"/>
    <property type="match status" value="1"/>
</dbReference>
<dbReference type="SMART" id="SM00811">
    <property type="entry name" value="Alpha_kinase"/>
    <property type="match status" value="1"/>
</dbReference>
<sequence>MAKDQVVLELSSEEETSEPQRAKRRRVAPKDGPLARALRGAPLPGPGPPPGFSAELPAKVKDVMGANEAFCASLDASADSWVLLLRKWLPSGELFERLWNRHPPDLGKGKLFGKEVTFHRYQQSFGADYAFSGQTAHAHPLTRQDAPEVWHVLQQLQKLLALAPPLKDRNYGACLVNWYDGGKHSMGFHSDDERGLVAAAPIFAISWGCTRTFRLAPKKAGDGHKVDVEVHDGDLIVMGGACQRSHKHAIPASAKTHGRRISLTFRCFQSQQPGESKKQKHQRALLQSCCPISVDQLQARGFFGRHDSTWLWRPALAAMFLPAPRTFSLSEETKASIKARGTSKVASAAKEKLLRAARKARQQIQSQWRDFQPEDPKLATTRRYDVETDGWVEEQVMIQLDSKAFGKGAVRECFRMKEVRLDTRLFSGEGGSPHPRARLSFAAVAAGLMELPRSSRRTLWVAKRSIEDHHRKIMHRRECETDVIHQTFAKHYAELFNQEVHRQALETGLGRCGAHDIDFLLTHVVELPERVTFSAEAFVSGEYLKHNTNGGSIIGARTTPQAFSYFTFVKSGRRLMIVDIQGVVDLYTDPVIHFLPSKVSGKLAGADMELNFGIRGFALFLWSHRRNDVDQLLKLPVFSLSPHEEKYLEPTSRTVTQLIEATKSRKSQPPPQQAEGGDLVLNLHEIPGVDLSDWCDWHGAFAHRSARARSGSFDREDLVEAECHMEIAAMYHEGRITLREEDRGEPRRPEVESAVFHVVEAARQDLPEALMALARLASQEEHPGFLPQVLGASETNADDSKGRSLVLALLGRAATLGAKHAMAALAAEVLRGDASQDELQLAADHLEEFAMETLEELRAKEAKAAEQEESEEEEEDDEEEVDQEHNSLHRRSFGWEVHGFDAWQALRRVAELYEGPLKEAPDASKRAAELRQLSQDGAKPAEEKRS</sequence>
<keyword evidence="5" id="KW-0067">ATP-binding</keyword>
<comment type="caution">
    <text evidence="9">The sequence shown here is derived from an EMBL/GenBank/DDBJ whole genome shotgun (WGS) entry which is preliminary data.</text>
</comment>
<evidence type="ECO:0000259" key="7">
    <source>
        <dbReference type="PROSITE" id="PS51158"/>
    </source>
</evidence>
<dbReference type="PANTHER" id="PTHR45992:SF2">
    <property type="entry name" value="EUKARYOTIC ELONGATION FACTOR 2 KINASE"/>
    <property type="match status" value="1"/>
</dbReference>
<dbReference type="Pfam" id="PF02816">
    <property type="entry name" value="Alpha_kinase"/>
    <property type="match status" value="1"/>
</dbReference>
<dbReference type="InterPro" id="IPR004166">
    <property type="entry name" value="a-kinase_dom"/>
</dbReference>
<feature type="region of interest" description="Disordered" evidence="6">
    <location>
        <begin position="1"/>
        <end position="53"/>
    </location>
</feature>
<feature type="domain" description="Alpha-type protein kinase" evidence="7">
    <location>
        <begin position="383"/>
        <end position="638"/>
    </location>
</feature>
<feature type="region of interest" description="Disordered" evidence="6">
    <location>
        <begin position="917"/>
        <end position="946"/>
    </location>
</feature>
<evidence type="ECO:0000259" key="8">
    <source>
        <dbReference type="PROSITE" id="PS51471"/>
    </source>
</evidence>
<keyword evidence="10" id="KW-1185">Reference proteome</keyword>
<dbReference type="InterPro" id="IPR037151">
    <property type="entry name" value="AlkB-like_sf"/>
</dbReference>